<keyword evidence="1" id="KW-0732">Signal</keyword>
<dbReference type="Proteomes" id="UP000237846">
    <property type="component" value="Unassembled WGS sequence"/>
</dbReference>
<evidence type="ECO:0000313" key="3">
    <source>
        <dbReference type="Proteomes" id="UP000237846"/>
    </source>
</evidence>
<feature type="chain" id="PRO_5038926233" evidence="1">
    <location>
        <begin position="21"/>
        <end position="73"/>
    </location>
</feature>
<evidence type="ECO:0000313" key="2">
    <source>
        <dbReference type="EMBL" id="PRX99654.1"/>
    </source>
</evidence>
<sequence>MDPFALLLAAALAAVTLGYAAVCSAAPFAPCRACRTKPRKRRLCRPCDGTGLRLRMGWRVWNHVRRLHRDHGR</sequence>
<proteinExistence type="predicted"/>
<reference evidence="2 3" key="1">
    <citation type="submission" date="2018-03" db="EMBL/GenBank/DDBJ databases">
        <title>Genomic Encyclopedia of Archaeal and Bacterial Type Strains, Phase II (KMG-II): from individual species to whole genera.</title>
        <authorList>
            <person name="Goeker M."/>
        </authorList>
    </citation>
    <scope>NUCLEOTIDE SEQUENCE [LARGE SCALE GENOMIC DNA]</scope>
    <source>
        <strain evidence="2 3">DSM 45601</strain>
    </source>
</reference>
<evidence type="ECO:0000256" key="1">
    <source>
        <dbReference type="SAM" id="SignalP"/>
    </source>
</evidence>
<dbReference type="RefSeq" id="WP_211302816.1">
    <property type="nucleotide sequence ID" value="NZ_PVZC01000003.1"/>
</dbReference>
<gene>
    <name evidence="2" type="ORF">CLV72_103259</name>
</gene>
<accession>A0A2T0Q781</accession>
<feature type="signal peptide" evidence="1">
    <location>
        <begin position="1"/>
        <end position="20"/>
    </location>
</feature>
<keyword evidence="3" id="KW-1185">Reference proteome</keyword>
<dbReference type="EMBL" id="PVZC01000003">
    <property type="protein sequence ID" value="PRX99654.1"/>
    <property type="molecule type" value="Genomic_DNA"/>
</dbReference>
<protein>
    <submittedName>
        <fullName evidence="2">Uncharacterized protein</fullName>
    </submittedName>
</protein>
<dbReference type="AlphaFoldDB" id="A0A2T0Q781"/>
<organism evidence="2 3">
    <name type="scientific">Allonocardiopsis opalescens</name>
    <dbReference type="NCBI Taxonomy" id="1144618"/>
    <lineage>
        <taxon>Bacteria</taxon>
        <taxon>Bacillati</taxon>
        <taxon>Actinomycetota</taxon>
        <taxon>Actinomycetes</taxon>
        <taxon>Streptosporangiales</taxon>
        <taxon>Allonocardiopsis</taxon>
    </lineage>
</organism>
<comment type="caution">
    <text evidence="2">The sequence shown here is derived from an EMBL/GenBank/DDBJ whole genome shotgun (WGS) entry which is preliminary data.</text>
</comment>
<name>A0A2T0Q781_9ACTN</name>